<dbReference type="AlphaFoldDB" id="A0A6N0HS61"/>
<organism evidence="1 2">
    <name type="scientific">Candidatus Reidiella endopervernicosa</name>
    <dbReference type="NCBI Taxonomy" id="2738883"/>
    <lineage>
        <taxon>Bacteria</taxon>
        <taxon>Pseudomonadati</taxon>
        <taxon>Pseudomonadota</taxon>
        <taxon>Gammaproteobacteria</taxon>
        <taxon>Candidatus Reidiella</taxon>
    </lineage>
</organism>
<dbReference type="EMBL" id="CP054491">
    <property type="protein sequence ID" value="QKQ25239.1"/>
    <property type="molecule type" value="Genomic_DNA"/>
</dbReference>
<evidence type="ECO:0000313" key="2">
    <source>
        <dbReference type="Proteomes" id="UP000509658"/>
    </source>
</evidence>
<dbReference type="KEGG" id="rev:HUE57_02225"/>
<reference evidence="1 2" key="1">
    <citation type="submission" date="2020-05" db="EMBL/GenBank/DDBJ databases">
        <title>Horizontal transmission and recombination maintain forever young bacterial symbiont genomes.</title>
        <authorList>
            <person name="Russell S.L."/>
            <person name="Pepper-Tunick E."/>
            <person name="Svedberg J."/>
            <person name="Byrne A."/>
            <person name="Ruelas Castillo J."/>
            <person name="Vollmers C."/>
            <person name="Beinart R.A."/>
            <person name="Corbett-Detig R."/>
        </authorList>
    </citation>
    <scope>NUCLEOTIDE SEQUENCE [LARGE SCALE GENOMIC DNA]</scope>
    <source>
        <strain evidence="1">Santa_Monica_outfall</strain>
    </source>
</reference>
<protein>
    <submittedName>
        <fullName evidence="1">Uncharacterized protein</fullName>
    </submittedName>
</protein>
<name>A0A6N0HS61_9GAMM</name>
<proteinExistence type="predicted"/>
<sequence>MWGEILAQSRGEHNLVYLLDQEDRVLAHPNPSVVLRETHFDTQHRGVIAAGISGGVR</sequence>
<dbReference type="RefSeq" id="WP_174672649.1">
    <property type="nucleotide sequence ID" value="NZ_CP054491.1"/>
</dbReference>
<keyword evidence="2" id="KW-1185">Reference proteome</keyword>
<accession>A0A6N0HS61</accession>
<evidence type="ECO:0000313" key="1">
    <source>
        <dbReference type="EMBL" id="QKQ25239.1"/>
    </source>
</evidence>
<dbReference type="Proteomes" id="UP000509658">
    <property type="component" value="Chromosome"/>
</dbReference>
<gene>
    <name evidence="1" type="ORF">HUE57_02225</name>
</gene>